<comment type="caution">
    <text evidence="7">The sequence shown here is derived from an EMBL/GenBank/DDBJ whole genome shotgun (WGS) entry which is preliminary data.</text>
</comment>
<evidence type="ECO:0000313" key="7">
    <source>
        <dbReference type="EMBL" id="PFG73658.1"/>
    </source>
</evidence>
<dbReference type="EC" id="7.1.1.-" evidence="5"/>
<dbReference type="HAMAP" id="MF_01350">
    <property type="entry name" value="NDH1_NuoH"/>
    <property type="match status" value="1"/>
</dbReference>
<evidence type="ECO:0000256" key="3">
    <source>
        <dbReference type="ARBA" id="ARBA00022989"/>
    </source>
</evidence>
<keyword evidence="5" id="KW-1003">Cell membrane</keyword>
<dbReference type="PANTHER" id="PTHR11432">
    <property type="entry name" value="NADH DEHYDROGENASE SUBUNIT 1"/>
    <property type="match status" value="1"/>
</dbReference>
<dbReference type="RefSeq" id="WP_098503103.1">
    <property type="nucleotide sequence ID" value="NZ_PDJQ01000001.1"/>
</dbReference>
<dbReference type="NCBIfam" id="NF004741">
    <property type="entry name" value="PRK06076.1-2"/>
    <property type="match status" value="1"/>
</dbReference>
<name>A0A2A9HD04_TEPT2</name>
<evidence type="ECO:0000256" key="6">
    <source>
        <dbReference type="RuleBase" id="RU000471"/>
    </source>
</evidence>
<evidence type="ECO:0000256" key="1">
    <source>
        <dbReference type="ARBA" id="ARBA00004141"/>
    </source>
</evidence>
<sequence length="385" mass="42583">MMLFADPLFGLPAWLDAIIRIVIVVLAMTVIVVYSTYGERKLVARFQQRLGPMRTGPWGLWQGFADAIKLVGKEDIRPKNADRWVFELAPYATFIPVLLTLMVLPFAENWGVRNLALGVFFVFAVLGLNIVGILMAGLGSGNKYALLGGIRAAAQMISYEIPLVVSLLCVVMITGADTGNGVGTLNLNTIAALQEDRPYIVLQPLAFLIFFTAMLSELHRAPFDIPVAESEIVGGYFVEYSGIRWSMFQLTEYASMWGFAVFGSVVFLGGWAWPFGVDSHWALQLATTFTKALAIVVVIIWIRTTVPRLRIDQLMNFSWKVLLELSFLQLVVNGIILYYEWPQELLALTSALGAAFLIFLIIRHASARSTKGLLGTYRTLGASSS</sequence>
<comment type="subcellular location">
    <subcellularLocation>
        <location evidence="5 6">Cell membrane</location>
        <topology evidence="5 6">Multi-pass membrane protein</topology>
    </subcellularLocation>
    <subcellularLocation>
        <location evidence="1">Membrane</location>
        <topology evidence="1">Multi-pass membrane protein</topology>
    </subcellularLocation>
</comment>
<organism evidence="7 8">
    <name type="scientific">Tepidiforma thermophila (strain KCTC 52669 / CGMCC 1.13589 / G233)</name>
    <dbReference type="NCBI Taxonomy" id="2761530"/>
    <lineage>
        <taxon>Bacteria</taxon>
        <taxon>Bacillati</taxon>
        <taxon>Chloroflexota</taxon>
        <taxon>Tepidiformia</taxon>
        <taxon>Tepidiformales</taxon>
        <taxon>Tepidiformaceae</taxon>
        <taxon>Tepidiforma</taxon>
    </lineage>
</organism>
<dbReference type="PANTHER" id="PTHR11432:SF3">
    <property type="entry name" value="NADH-UBIQUINONE OXIDOREDUCTASE CHAIN 1"/>
    <property type="match status" value="1"/>
</dbReference>
<dbReference type="Proteomes" id="UP000223071">
    <property type="component" value="Unassembled WGS sequence"/>
</dbReference>
<feature type="transmembrane region" description="Helical" evidence="5">
    <location>
        <begin position="321"/>
        <end position="339"/>
    </location>
</feature>
<feature type="transmembrane region" description="Helical" evidence="5">
    <location>
        <begin position="199"/>
        <end position="216"/>
    </location>
</feature>
<keyword evidence="5" id="KW-0874">Quinone</keyword>
<dbReference type="InterPro" id="IPR001694">
    <property type="entry name" value="NADH_UbQ_OxRdtase_su1/FPO"/>
</dbReference>
<feature type="transmembrane region" description="Helical" evidence="5">
    <location>
        <begin position="281"/>
        <end position="301"/>
    </location>
</feature>
<dbReference type="GO" id="GO:0048038">
    <property type="term" value="F:quinone binding"/>
    <property type="evidence" value="ECO:0007669"/>
    <property type="project" value="UniProtKB-KW"/>
</dbReference>
<dbReference type="GO" id="GO:0005886">
    <property type="term" value="C:plasma membrane"/>
    <property type="evidence" value="ECO:0007669"/>
    <property type="project" value="UniProtKB-SubCell"/>
</dbReference>
<keyword evidence="4 5" id="KW-0472">Membrane</keyword>
<keyword evidence="5" id="KW-0830">Ubiquinone</keyword>
<gene>
    <name evidence="5" type="primary">nuoH</name>
    <name evidence="7" type="ORF">A9A59_0860</name>
</gene>
<dbReference type="GO" id="GO:0009060">
    <property type="term" value="P:aerobic respiration"/>
    <property type="evidence" value="ECO:0007669"/>
    <property type="project" value="TreeGrafter"/>
</dbReference>
<feature type="transmembrane region" description="Helical" evidence="5">
    <location>
        <begin position="345"/>
        <end position="362"/>
    </location>
</feature>
<accession>A0A2A9HD04</accession>
<keyword evidence="2 5" id="KW-0812">Transmembrane</keyword>
<evidence type="ECO:0000313" key="8">
    <source>
        <dbReference type="Proteomes" id="UP000223071"/>
    </source>
</evidence>
<evidence type="ECO:0000256" key="5">
    <source>
        <dbReference type="HAMAP-Rule" id="MF_01350"/>
    </source>
</evidence>
<keyword evidence="3 5" id="KW-1133">Transmembrane helix</keyword>
<keyword evidence="5" id="KW-1278">Translocase</keyword>
<keyword evidence="5 6" id="KW-0520">NAD</keyword>
<keyword evidence="8" id="KW-1185">Reference proteome</keyword>
<proteinExistence type="inferred from homology"/>
<comment type="similarity">
    <text evidence="5 6">Belongs to the complex I subunit 1 family.</text>
</comment>
<reference evidence="7 8" key="1">
    <citation type="submission" date="2017-09" db="EMBL/GenBank/DDBJ databases">
        <title>Sequencing the genomes of two abundant thermophiles in Great Basin hot springs: Thermocrinis jamiesonii and novel Chloroflexi Thermoflexus hugenholtzii.</title>
        <authorList>
            <person name="Hedlund B."/>
        </authorList>
    </citation>
    <scope>NUCLEOTIDE SEQUENCE [LARGE SCALE GENOMIC DNA]</scope>
    <source>
        <strain evidence="7 8">G233</strain>
    </source>
</reference>
<comment type="function">
    <text evidence="5">NDH-1 shuttles electrons from NADH, via FMN and iron-sulfur (Fe-S) centers, to quinones in the respiratory chain. The immediate electron acceptor for the enzyme in this species is believed to be ubiquinone. Couples the redox reaction to proton translocation (for every two electrons transferred, four hydrogen ions are translocated across the cytoplasmic membrane), and thus conserves the redox energy in a proton gradient. This subunit may bind ubiquinone.</text>
</comment>
<feature type="transmembrane region" description="Helical" evidence="5">
    <location>
        <begin position="254"/>
        <end position="275"/>
    </location>
</feature>
<feature type="transmembrane region" description="Helical" evidence="5">
    <location>
        <begin position="17"/>
        <end position="37"/>
    </location>
</feature>
<feature type="transmembrane region" description="Helical" evidence="5">
    <location>
        <begin position="84"/>
        <end position="104"/>
    </location>
</feature>
<dbReference type="AlphaFoldDB" id="A0A2A9HD04"/>
<dbReference type="Pfam" id="PF00146">
    <property type="entry name" value="NADHdh"/>
    <property type="match status" value="1"/>
</dbReference>
<dbReference type="EMBL" id="PDJQ01000001">
    <property type="protein sequence ID" value="PFG73658.1"/>
    <property type="molecule type" value="Genomic_DNA"/>
</dbReference>
<dbReference type="GO" id="GO:0003954">
    <property type="term" value="F:NADH dehydrogenase activity"/>
    <property type="evidence" value="ECO:0007669"/>
    <property type="project" value="TreeGrafter"/>
</dbReference>
<feature type="transmembrane region" description="Helical" evidence="5">
    <location>
        <begin position="159"/>
        <end position="179"/>
    </location>
</feature>
<comment type="catalytic activity">
    <reaction evidence="5">
        <text>a quinone + NADH + 5 H(+)(in) = a quinol + NAD(+) + 4 H(+)(out)</text>
        <dbReference type="Rhea" id="RHEA:57888"/>
        <dbReference type="ChEBI" id="CHEBI:15378"/>
        <dbReference type="ChEBI" id="CHEBI:24646"/>
        <dbReference type="ChEBI" id="CHEBI:57540"/>
        <dbReference type="ChEBI" id="CHEBI:57945"/>
        <dbReference type="ChEBI" id="CHEBI:132124"/>
    </reaction>
</comment>
<dbReference type="GO" id="GO:0016655">
    <property type="term" value="F:oxidoreductase activity, acting on NAD(P)H, quinone or similar compound as acceptor"/>
    <property type="evidence" value="ECO:0007669"/>
    <property type="project" value="UniProtKB-UniRule"/>
</dbReference>
<evidence type="ECO:0000256" key="2">
    <source>
        <dbReference type="ARBA" id="ARBA00022692"/>
    </source>
</evidence>
<feature type="transmembrane region" description="Helical" evidence="5">
    <location>
        <begin position="116"/>
        <end position="138"/>
    </location>
</feature>
<comment type="subunit">
    <text evidence="5">NDH-1 is composed of 14 different subunits. Subunits NuoA, H, J, K, L, M, N constitute the membrane sector of the complex.</text>
</comment>
<protein>
    <recommendedName>
        <fullName evidence="5">NADH-quinone oxidoreductase subunit H</fullName>
        <ecNumber evidence="5">7.1.1.-</ecNumber>
    </recommendedName>
    <alternativeName>
        <fullName evidence="5">NADH dehydrogenase I subunit H</fullName>
    </alternativeName>
    <alternativeName>
        <fullName evidence="5">NDH-1 subunit H</fullName>
    </alternativeName>
</protein>
<evidence type="ECO:0000256" key="4">
    <source>
        <dbReference type="ARBA" id="ARBA00023136"/>
    </source>
</evidence>